<accession>A0A7H8QGC4</accession>
<evidence type="ECO:0000313" key="2">
    <source>
        <dbReference type="Proteomes" id="UP000509222"/>
    </source>
</evidence>
<dbReference type="AlphaFoldDB" id="A0A7H8QGC4"/>
<dbReference type="InterPro" id="IPR036249">
    <property type="entry name" value="Thioredoxin-like_sf"/>
</dbReference>
<name>A0A7H8QGC4_9BACL</name>
<evidence type="ECO:0000313" key="1">
    <source>
        <dbReference type="EMBL" id="QKX52622.1"/>
    </source>
</evidence>
<protein>
    <recommendedName>
        <fullName evidence="3">Alkyl hydroperoxide reductase subunit C/ Thiol specific antioxidant domain-containing protein</fullName>
    </recommendedName>
</protein>
<gene>
    <name evidence="1" type="ORF">HF394_05745</name>
</gene>
<keyword evidence="2" id="KW-1185">Reference proteome</keyword>
<proteinExistence type="predicted"/>
<dbReference type="EMBL" id="CP051177">
    <property type="protein sequence ID" value="QKX52622.1"/>
    <property type="molecule type" value="Genomic_DNA"/>
</dbReference>
<organism evidence="1 2">
    <name type="scientific">Planococcus glaciei</name>
    <dbReference type="NCBI Taxonomy" id="459472"/>
    <lineage>
        <taxon>Bacteria</taxon>
        <taxon>Bacillati</taxon>
        <taxon>Bacillota</taxon>
        <taxon>Bacilli</taxon>
        <taxon>Bacillales</taxon>
        <taxon>Caryophanaceae</taxon>
        <taxon>Planococcus</taxon>
    </lineage>
</organism>
<sequence length="109" mass="12429">MVQLHSNLDVLEGLDVNTYVISGDTPEQQLELYTALKNEYGESLPFVSDPDLEIVDLLNMKNGDVPYRGYGMLDTEGNVVFNEANDRWGEELPETMEKIKKEYNDLLNN</sequence>
<evidence type="ECO:0008006" key="3">
    <source>
        <dbReference type="Google" id="ProtNLM"/>
    </source>
</evidence>
<dbReference type="Proteomes" id="UP000509222">
    <property type="component" value="Chromosome"/>
</dbReference>
<dbReference type="Gene3D" id="3.40.30.10">
    <property type="entry name" value="Glutaredoxin"/>
    <property type="match status" value="1"/>
</dbReference>
<dbReference type="SUPFAM" id="SSF52833">
    <property type="entry name" value="Thioredoxin-like"/>
    <property type="match status" value="1"/>
</dbReference>
<reference evidence="2" key="1">
    <citation type="submission" date="2020-06" db="EMBL/GenBank/DDBJ databases">
        <title>Isolation of Planomicrobium glaciei.</title>
        <authorList>
            <person name="Malisova L."/>
            <person name="Safrankova R."/>
            <person name="Jakubu V."/>
            <person name="Spanelova P."/>
        </authorList>
    </citation>
    <scope>NUCLEOTIDE SEQUENCE [LARGE SCALE GENOMIC DNA]</scope>
    <source>
        <strain evidence="2">NRL-ATB46093</strain>
    </source>
</reference>